<sequence>MRSKRTELLRRYLEQVAGLIGKAPQELTLVWKSSDWTRAPGPRLQVNLGSTGTDVKWHLIDYAEATDQIWTSPALSKLIPSLLPWAREVCVAVRAINIDRTTVARGAEVCPTN</sequence>
<reference evidence="1 3" key="1">
    <citation type="submission" date="2017-05" db="EMBL/GenBank/DDBJ databases">
        <authorList>
            <person name="Song R."/>
            <person name="Chenine A.L."/>
            <person name="Ruprecht R.M."/>
        </authorList>
    </citation>
    <scope>NUCLEOTIDE SEQUENCE [LARGE SCALE GENOMIC DNA]</scope>
    <source>
        <strain evidence="1 3">S567_C10_BS</strain>
    </source>
</reference>
<dbReference type="AlphaFoldDB" id="A0A241XED5"/>
<dbReference type="EMBL" id="NFFZ01000054">
    <property type="protein sequence ID" value="OTI54477.1"/>
    <property type="molecule type" value="Genomic_DNA"/>
</dbReference>
<reference evidence="2 4" key="3">
    <citation type="submission" date="2019-01" db="EMBL/GenBank/DDBJ databases">
        <title>The Pseudomonas aeruginosa pan-genome provides new insights on its population structure, horizontal gene transfer and pathogenicity.</title>
        <authorList>
            <person name="Freschi L."/>
            <person name="Vincent A.T."/>
            <person name="Jeukens J."/>
            <person name="Emond-Rheault J.-G."/>
            <person name="Kukavica-Ibrulj I."/>
            <person name="Dupont M.-J."/>
            <person name="Charette S.J."/>
            <person name="Boyle B."/>
            <person name="Levesque R.C."/>
        </authorList>
    </citation>
    <scope>NUCLEOTIDE SEQUENCE [LARGE SCALE GENOMIC DNA]</scope>
    <source>
        <strain evidence="2 4">PA-W36</strain>
    </source>
</reference>
<reference evidence="2 4" key="2">
    <citation type="submission" date="2017-08" db="EMBL/GenBank/DDBJ databases">
        <authorList>
            <person name="Feschi L."/>
            <person name="Jeukens J."/>
            <person name="Emond-Rheault J.-G."/>
            <person name="Kukavica-Ibrulj I."/>
            <person name="Boyle B."/>
            <person name="Levesque R.C."/>
        </authorList>
    </citation>
    <scope>NUCLEOTIDE SEQUENCE [LARGE SCALE GENOMIC DNA]</scope>
    <source>
        <strain evidence="2 4">PA-W36</strain>
    </source>
</reference>
<comment type="caution">
    <text evidence="1">The sequence shown here is derived from an EMBL/GenBank/DDBJ whole genome shotgun (WGS) entry which is preliminary data.</text>
</comment>
<gene>
    <name evidence="1" type="ORF">CAZ10_37605</name>
    <name evidence="2" type="ORF">IPC1295_33440</name>
</gene>
<accession>A0A241XED5</accession>
<organism evidence="1 3">
    <name type="scientific">Pseudomonas aeruginosa</name>
    <dbReference type="NCBI Taxonomy" id="287"/>
    <lineage>
        <taxon>Bacteria</taxon>
        <taxon>Pseudomonadati</taxon>
        <taxon>Pseudomonadota</taxon>
        <taxon>Gammaproteobacteria</taxon>
        <taxon>Pseudomonadales</taxon>
        <taxon>Pseudomonadaceae</taxon>
        <taxon>Pseudomonas</taxon>
    </lineage>
</organism>
<protein>
    <submittedName>
        <fullName evidence="1">Uncharacterized protein</fullName>
    </submittedName>
</protein>
<dbReference type="Proteomes" id="UP000194857">
    <property type="component" value="Unassembled WGS sequence"/>
</dbReference>
<evidence type="ECO:0000313" key="4">
    <source>
        <dbReference type="Proteomes" id="UP000284767"/>
    </source>
</evidence>
<proteinExistence type="predicted"/>
<name>A0A241XED5_PSEAI</name>
<dbReference type="Proteomes" id="UP000284767">
    <property type="component" value="Unassembled WGS sequence"/>
</dbReference>
<evidence type="ECO:0000313" key="2">
    <source>
        <dbReference type="EMBL" id="RPM00721.1"/>
    </source>
</evidence>
<dbReference type="EMBL" id="NSNE01000046">
    <property type="protein sequence ID" value="RPM00721.1"/>
    <property type="molecule type" value="Genomic_DNA"/>
</dbReference>
<evidence type="ECO:0000313" key="1">
    <source>
        <dbReference type="EMBL" id="OTI54477.1"/>
    </source>
</evidence>
<evidence type="ECO:0000313" key="3">
    <source>
        <dbReference type="Proteomes" id="UP000194857"/>
    </source>
</evidence>